<name>A0A0A9GCY0_ARUDO</name>
<dbReference type="EMBL" id="GBRH01174966">
    <property type="protein sequence ID" value="JAE22930.1"/>
    <property type="molecule type" value="Transcribed_RNA"/>
</dbReference>
<keyword evidence="1" id="KW-0472">Membrane</keyword>
<organism evidence="2">
    <name type="scientific">Arundo donax</name>
    <name type="common">Giant reed</name>
    <name type="synonym">Donax arundinaceus</name>
    <dbReference type="NCBI Taxonomy" id="35708"/>
    <lineage>
        <taxon>Eukaryota</taxon>
        <taxon>Viridiplantae</taxon>
        <taxon>Streptophyta</taxon>
        <taxon>Embryophyta</taxon>
        <taxon>Tracheophyta</taxon>
        <taxon>Spermatophyta</taxon>
        <taxon>Magnoliopsida</taxon>
        <taxon>Liliopsida</taxon>
        <taxon>Poales</taxon>
        <taxon>Poaceae</taxon>
        <taxon>PACMAD clade</taxon>
        <taxon>Arundinoideae</taxon>
        <taxon>Arundineae</taxon>
        <taxon>Arundo</taxon>
    </lineage>
</organism>
<reference evidence="2" key="1">
    <citation type="submission" date="2014-09" db="EMBL/GenBank/DDBJ databases">
        <authorList>
            <person name="Magalhaes I.L.F."/>
            <person name="Oliveira U."/>
            <person name="Santos F.R."/>
            <person name="Vidigal T.H.D.A."/>
            <person name="Brescovit A.D."/>
            <person name="Santos A.J."/>
        </authorList>
    </citation>
    <scope>NUCLEOTIDE SEQUENCE</scope>
    <source>
        <tissue evidence="2">Shoot tissue taken approximately 20 cm above the soil surface</tissue>
    </source>
</reference>
<sequence>MLDNTCLAGIKMLVYLEMIILVTVALVDVTDDLHGVGHFPEEIKPLIQAAMGSRNLESSQSREESIL</sequence>
<keyword evidence="1" id="KW-1133">Transmembrane helix</keyword>
<evidence type="ECO:0000256" key="1">
    <source>
        <dbReference type="SAM" id="Phobius"/>
    </source>
</evidence>
<feature type="transmembrane region" description="Helical" evidence="1">
    <location>
        <begin position="12"/>
        <end position="30"/>
    </location>
</feature>
<evidence type="ECO:0000313" key="2">
    <source>
        <dbReference type="EMBL" id="JAE22930.1"/>
    </source>
</evidence>
<reference evidence="2" key="2">
    <citation type="journal article" date="2015" name="Data Brief">
        <title>Shoot transcriptome of the giant reed, Arundo donax.</title>
        <authorList>
            <person name="Barrero R.A."/>
            <person name="Guerrero F.D."/>
            <person name="Moolhuijzen P."/>
            <person name="Goolsby J.A."/>
            <person name="Tidwell J."/>
            <person name="Bellgard S.E."/>
            <person name="Bellgard M.I."/>
        </authorList>
    </citation>
    <scope>NUCLEOTIDE SEQUENCE</scope>
    <source>
        <tissue evidence="2">Shoot tissue taken approximately 20 cm above the soil surface</tissue>
    </source>
</reference>
<proteinExistence type="predicted"/>
<protein>
    <submittedName>
        <fullName evidence="2">Uncharacterized protein</fullName>
    </submittedName>
</protein>
<dbReference type="AlphaFoldDB" id="A0A0A9GCY0"/>
<accession>A0A0A9GCY0</accession>
<keyword evidence="1" id="KW-0812">Transmembrane</keyword>